<sequence length="102" mass="11557">MHSAKLAADLLARQLKGQEADWQREFAEPLMTGVNAFRTYVNGWYDGSFQDAIYAPNRNPEISRMISSILAGYAWDSNNPYVEKSERRLKALAETVGVQQCE</sequence>
<evidence type="ECO:0000313" key="1">
    <source>
        <dbReference type="EMBL" id="EEG23111.1"/>
    </source>
</evidence>
<reference evidence="1 2" key="1">
    <citation type="submission" date="2009-01" db="EMBL/GenBank/DDBJ databases">
        <authorList>
            <person name="Fulton L."/>
            <person name="Clifton S."/>
            <person name="Chinwalla A.T."/>
            <person name="Mitreva M."/>
            <person name="Sodergren E."/>
            <person name="Weinstock G."/>
            <person name="Clifton S."/>
            <person name="Dooling D.J."/>
            <person name="Fulton B."/>
            <person name="Minx P."/>
            <person name="Pepin K.H."/>
            <person name="Johnson M."/>
            <person name="Bhonagiri V."/>
            <person name="Nash W.E."/>
            <person name="Mardis E.R."/>
            <person name="Wilson R.K."/>
        </authorList>
    </citation>
    <scope>NUCLEOTIDE SEQUENCE [LARGE SCALE GENOMIC DNA]</scope>
    <source>
        <strain evidence="1 2">ATCC 23834</strain>
    </source>
</reference>
<protein>
    <submittedName>
        <fullName evidence="1">Uncharacterized protein</fullName>
    </submittedName>
</protein>
<name>C0DXY3_EIKCO</name>
<accession>C0DXY3</accession>
<organism evidence="1 2">
    <name type="scientific">Eikenella corrodens ATCC 23834</name>
    <dbReference type="NCBI Taxonomy" id="546274"/>
    <lineage>
        <taxon>Bacteria</taxon>
        <taxon>Pseudomonadati</taxon>
        <taxon>Pseudomonadota</taxon>
        <taxon>Betaproteobacteria</taxon>
        <taxon>Neisseriales</taxon>
        <taxon>Neisseriaceae</taxon>
        <taxon>Eikenella</taxon>
    </lineage>
</organism>
<dbReference type="EMBL" id="ACEA01000048">
    <property type="protein sequence ID" value="EEG23111.1"/>
    <property type="molecule type" value="Genomic_DNA"/>
</dbReference>
<dbReference type="Proteomes" id="UP000005837">
    <property type="component" value="Unassembled WGS sequence"/>
</dbReference>
<dbReference type="Gene3D" id="3.50.50.60">
    <property type="entry name" value="FAD/NAD(P)-binding domain"/>
    <property type="match status" value="1"/>
</dbReference>
<dbReference type="eggNOG" id="COG0644">
    <property type="taxonomic scope" value="Bacteria"/>
</dbReference>
<dbReference type="HOGENOM" id="CLU_2272954_0_0_4"/>
<dbReference type="AlphaFoldDB" id="C0DXY3"/>
<evidence type="ECO:0000313" key="2">
    <source>
        <dbReference type="Proteomes" id="UP000005837"/>
    </source>
</evidence>
<gene>
    <name evidence="1" type="ORF">EIKCOROL_02246</name>
</gene>
<proteinExistence type="predicted"/>
<dbReference type="InterPro" id="IPR036188">
    <property type="entry name" value="FAD/NAD-bd_sf"/>
</dbReference>
<comment type="caution">
    <text evidence="1">The sequence shown here is derived from an EMBL/GenBank/DDBJ whole genome shotgun (WGS) entry which is preliminary data.</text>
</comment>